<dbReference type="Pfam" id="PF01613">
    <property type="entry name" value="Flavin_Reduct"/>
    <property type="match status" value="1"/>
</dbReference>
<accession>A0A562MNF9</accession>
<feature type="domain" description="Flavin reductase like" evidence="1">
    <location>
        <begin position="13"/>
        <end position="62"/>
    </location>
</feature>
<evidence type="ECO:0000313" key="2">
    <source>
        <dbReference type="EMBL" id="TWI21477.1"/>
    </source>
</evidence>
<dbReference type="InterPro" id="IPR012349">
    <property type="entry name" value="Split_barrel_FMN-bd"/>
</dbReference>
<dbReference type="InterPro" id="IPR002563">
    <property type="entry name" value="Flavin_Rdtase-like_dom"/>
</dbReference>
<sequence length="70" mass="7166">MAPVSSDAFRNAMSKVCGSVNPITTVGAAGRGGFIATAMCSVADDPPKLLVCINQKSRQSDTFISNACSV</sequence>
<evidence type="ECO:0000259" key="1">
    <source>
        <dbReference type="Pfam" id="PF01613"/>
    </source>
</evidence>
<dbReference type="AlphaFoldDB" id="A0A562MNF9"/>
<gene>
    <name evidence="2" type="ORF">IQ26_06850</name>
</gene>
<evidence type="ECO:0000313" key="3">
    <source>
        <dbReference type="Proteomes" id="UP000317122"/>
    </source>
</evidence>
<dbReference type="GO" id="GO:0010181">
    <property type="term" value="F:FMN binding"/>
    <property type="evidence" value="ECO:0007669"/>
    <property type="project" value="InterPro"/>
</dbReference>
<dbReference type="SUPFAM" id="SSF50475">
    <property type="entry name" value="FMN-binding split barrel"/>
    <property type="match status" value="1"/>
</dbReference>
<organism evidence="2 3">
    <name type="scientific">Mesorhizobium tianshanense</name>
    <dbReference type="NCBI Taxonomy" id="39844"/>
    <lineage>
        <taxon>Bacteria</taxon>
        <taxon>Pseudomonadati</taxon>
        <taxon>Pseudomonadota</taxon>
        <taxon>Alphaproteobacteria</taxon>
        <taxon>Hyphomicrobiales</taxon>
        <taxon>Phyllobacteriaceae</taxon>
        <taxon>Mesorhizobium</taxon>
    </lineage>
</organism>
<dbReference type="Gene3D" id="2.30.110.10">
    <property type="entry name" value="Electron Transport, Fmn-binding Protein, Chain A"/>
    <property type="match status" value="1"/>
</dbReference>
<comment type="caution">
    <text evidence="2">The sequence shown here is derived from an EMBL/GenBank/DDBJ whole genome shotgun (WGS) entry which is preliminary data.</text>
</comment>
<name>A0A562MNF9_9HYPH</name>
<dbReference type="Proteomes" id="UP000317122">
    <property type="component" value="Unassembled WGS sequence"/>
</dbReference>
<dbReference type="GO" id="GO:0016646">
    <property type="term" value="F:oxidoreductase activity, acting on the CH-NH group of donors, NAD or NADP as acceptor"/>
    <property type="evidence" value="ECO:0007669"/>
    <property type="project" value="UniProtKB-ARBA"/>
</dbReference>
<protein>
    <submittedName>
        <fullName evidence="2">Flavin reductase</fullName>
    </submittedName>
</protein>
<dbReference type="OrthoDB" id="9789254at2"/>
<reference evidence="2 3" key="1">
    <citation type="journal article" date="2015" name="Stand. Genomic Sci.">
        <title>Genomic Encyclopedia of Bacterial and Archaeal Type Strains, Phase III: the genomes of soil and plant-associated and newly described type strains.</title>
        <authorList>
            <person name="Whitman W.B."/>
            <person name="Woyke T."/>
            <person name="Klenk H.P."/>
            <person name="Zhou Y."/>
            <person name="Lilburn T.G."/>
            <person name="Beck B.J."/>
            <person name="De Vos P."/>
            <person name="Vandamme P."/>
            <person name="Eisen J.A."/>
            <person name="Garrity G."/>
            <person name="Hugenholtz P."/>
            <person name="Kyrpides N.C."/>
        </authorList>
    </citation>
    <scope>NUCLEOTIDE SEQUENCE [LARGE SCALE GENOMIC DNA]</scope>
    <source>
        <strain evidence="2 3">CGMCC 1.2546</strain>
    </source>
</reference>
<dbReference type="EMBL" id="VLKT01000072">
    <property type="protein sequence ID" value="TWI21477.1"/>
    <property type="molecule type" value="Genomic_DNA"/>
</dbReference>
<proteinExistence type="predicted"/>
<keyword evidence="3" id="KW-1185">Reference proteome</keyword>